<reference evidence="1 2" key="1">
    <citation type="journal article" date="2019" name="Nat. Commun.">
        <title>The antimicrobial potential of Streptomyces from insect microbiomes.</title>
        <authorList>
            <person name="Chevrette M.G."/>
            <person name="Carlson C.M."/>
            <person name="Ortega H.E."/>
            <person name="Thomas C."/>
            <person name="Ananiev G.E."/>
            <person name="Barns K.J."/>
            <person name="Book A.J."/>
            <person name="Cagnazzo J."/>
            <person name="Carlos C."/>
            <person name="Flanigan W."/>
            <person name="Grubbs K.J."/>
            <person name="Horn H.A."/>
            <person name="Hoffmann F.M."/>
            <person name="Klassen J.L."/>
            <person name="Knack J.J."/>
            <person name="Lewin G.R."/>
            <person name="McDonald B.R."/>
            <person name="Muller L."/>
            <person name="Melo W.G.P."/>
            <person name="Pinto-Tomas A.A."/>
            <person name="Schmitz A."/>
            <person name="Wendt-Pienkowski E."/>
            <person name="Wildman S."/>
            <person name="Zhao M."/>
            <person name="Zhang F."/>
            <person name="Bugni T.S."/>
            <person name="Andes D.R."/>
            <person name="Pupo M.T."/>
            <person name="Currie C.R."/>
        </authorList>
    </citation>
    <scope>NUCLEOTIDE SEQUENCE [LARGE SCALE GENOMIC DNA]</scope>
    <source>
        <strain evidence="1 2">SID5840</strain>
    </source>
</reference>
<dbReference type="RefSeq" id="WP_161110792.1">
    <property type="nucleotide sequence ID" value="NZ_JBEXQO010000011.1"/>
</dbReference>
<proteinExistence type="predicted"/>
<gene>
    <name evidence="1" type="ORF">GTW20_09900</name>
</gene>
<sequence length="215" mass="23949">MPYLFEEDVPETDVMFDIDIPEHWAQYDLSGDSLAEMRSRALERYGNRTEDADALNDLFTDIAQVTGDATGSGLVSAAGTFEEYDDGFFMANVCVFVFPSGRGENALDPLKLVEHVYPASATAREGTWLRKTTVDLAESGLGRCGRIYGITDYDTDEAIVRTVAMHTAFEYPDLNKRIMVSCTSPNSREAEEVLDLFDAITGTARFWEREVNPGR</sequence>
<dbReference type="AlphaFoldDB" id="A0A7K2IRH6"/>
<comment type="caution">
    <text evidence="1">The sequence shown here is derived from an EMBL/GenBank/DDBJ whole genome shotgun (WGS) entry which is preliminary data.</text>
</comment>
<evidence type="ECO:0000313" key="1">
    <source>
        <dbReference type="EMBL" id="MYR32578.1"/>
    </source>
</evidence>
<organism evidence="1 2">
    <name type="scientific">Nocardiopsis alba</name>
    <dbReference type="NCBI Taxonomy" id="53437"/>
    <lineage>
        <taxon>Bacteria</taxon>
        <taxon>Bacillati</taxon>
        <taxon>Actinomycetota</taxon>
        <taxon>Actinomycetes</taxon>
        <taxon>Streptosporangiales</taxon>
        <taxon>Nocardiopsidaceae</taxon>
        <taxon>Nocardiopsis</taxon>
    </lineage>
</organism>
<name>A0A7K2IRH6_9ACTN</name>
<evidence type="ECO:0000313" key="2">
    <source>
        <dbReference type="Proteomes" id="UP000467124"/>
    </source>
</evidence>
<dbReference type="Proteomes" id="UP000467124">
    <property type="component" value="Unassembled WGS sequence"/>
</dbReference>
<dbReference type="EMBL" id="WWHY01000001">
    <property type="protein sequence ID" value="MYR32578.1"/>
    <property type="molecule type" value="Genomic_DNA"/>
</dbReference>
<protein>
    <submittedName>
        <fullName evidence="1">Uncharacterized protein</fullName>
    </submittedName>
</protein>
<accession>A0A7K2IRH6</accession>